<evidence type="ECO:0000313" key="1">
    <source>
        <dbReference type="EMBL" id="CDQ80354.1"/>
    </source>
</evidence>
<protein>
    <submittedName>
        <fullName evidence="1">Uncharacterized protein</fullName>
    </submittedName>
</protein>
<reference evidence="1" key="2">
    <citation type="submission" date="2014-03" db="EMBL/GenBank/DDBJ databases">
        <authorList>
            <person name="Genoscope - CEA"/>
        </authorList>
    </citation>
    <scope>NUCLEOTIDE SEQUENCE</scope>
</reference>
<dbReference type="PaxDb" id="8022-A0A060XTB5"/>
<dbReference type="EMBL" id="FR905591">
    <property type="protein sequence ID" value="CDQ80354.1"/>
    <property type="molecule type" value="Genomic_DNA"/>
</dbReference>
<proteinExistence type="predicted"/>
<reference evidence="1" key="1">
    <citation type="journal article" date="2014" name="Nat. Commun.">
        <title>The rainbow trout genome provides novel insights into evolution after whole-genome duplication in vertebrates.</title>
        <authorList>
            <person name="Berthelot C."/>
            <person name="Brunet F."/>
            <person name="Chalopin D."/>
            <person name="Juanchich A."/>
            <person name="Bernard M."/>
            <person name="Noel B."/>
            <person name="Bento P."/>
            <person name="Da Silva C."/>
            <person name="Labadie K."/>
            <person name="Alberti A."/>
            <person name="Aury J.M."/>
            <person name="Louis A."/>
            <person name="Dehais P."/>
            <person name="Bardou P."/>
            <person name="Montfort J."/>
            <person name="Klopp C."/>
            <person name="Cabau C."/>
            <person name="Gaspin C."/>
            <person name="Thorgaard G.H."/>
            <person name="Boussaha M."/>
            <person name="Quillet E."/>
            <person name="Guyomard R."/>
            <person name="Galiana D."/>
            <person name="Bobe J."/>
            <person name="Volff J.N."/>
            <person name="Genet C."/>
            <person name="Wincker P."/>
            <person name="Jaillon O."/>
            <person name="Roest Crollius H."/>
            <person name="Guiguen Y."/>
        </authorList>
    </citation>
    <scope>NUCLEOTIDE SEQUENCE [LARGE SCALE GENOMIC DNA]</scope>
</reference>
<organism evidence="1 2">
    <name type="scientific">Oncorhynchus mykiss</name>
    <name type="common">Rainbow trout</name>
    <name type="synonym">Salmo gairdneri</name>
    <dbReference type="NCBI Taxonomy" id="8022"/>
    <lineage>
        <taxon>Eukaryota</taxon>
        <taxon>Metazoa</taxon>
        <taxon>Chordata</taxon>
        <taxon>Craniata</taxon>
        <taxon>Vertebrata</taxon>
        <taxon>Euteleostomi</taxon>
        <taxon>Actinopterygii</taxon>
        <taxon>Neopterygii</taxon>
        <taxon>Teleostei</taxon>
        <taxon>Protacanthopterygii</taxon>
        <taxon>Salmoniformes</taxon>
        <taxon>Salmonidae</taxon>
        <taxon>Salmoninae</taxon>
        <taxon>Oncorhynchus</taxon>
    </lineage>
</organism>
<sequence>MTFSTICCFQCRFWPHNHRPCVWCRVCEQFADVNVVNRVPHGGGGVMVWADISYGQ</sequence>
<name>A0A060XTB5_ONCMY</name>
<dbReference type="Proteomes" id="UP000193380">
    <property type="component" value="Unassembled WGS sequence"/>
</dbReference>
<gene>
    <name evidence="1" type="ORF">GSONMT00040791001</name>
</gene>
<accession>A0A060XTB5</accession>
<evidence type="ECO:0000313" key="2">
    <source>
        <dbReference type="Proteomes" id="UP000193380"/>
    </source>
</evidence>
<dbReference type="AlphaFoldDB" id="A0A060XTB5"/>